<organism evidence="8 9">
    <name type="scientific">Xanthoceras sorbifolium</name>
    <dbReference type="NCBI Taxonomy" id="99658"/>
    <lineage>
        <taxon>Eukaryota</taxon>
        <taxon>Viridiplantae</taxon>
        <taxon>Streptophyta</taxon>
        <taxon>Embryophyta</taxon>
        <taxon>Tracheophyta</taxon>
        <taxon>Spermatophyta</taxon>
        <taxon>Magnoliopsida</taxon>
        <taxon>eudicotyledons</taxon>
        <taxon>Gunneridae</taxon>
        <taxon>Pentapetalae</taxon>
        <taxon>rosids</taxon>
        <taxon>malvids</taxon>
        <taxon>Sapindales</taxon>
        <taxon>Sapindaceae</taxon>
        <taxon>Xanthoceroideae</taxon>
        <taxon>Xanthoceras</taxon>
    </lineage>
</organism>
<dbReference type="Gene3D" id="3.30.30.10">
    <property type="entry name" value="Knottin, scorpion toxin-like"/>
    <property type="match status" value="1"/>
</dbReference>
<keyword evidence="5" id="KW-0472">Membrane</keyword>
<evidence type="ECO:0000256" key="6">
    <source>
        <dbReference type="SAM" id="SignalP"/>
    </source>
</evidence>
<dbReference type="PANTHER" id="PTHR33147:SF46">
    <property type="entry name" value="DEFENSIN-LIKE PROTEIN 19"/>
    <property type="match status" value="1"/>
</dbReference>
<keyword evidence="5" id="KW-1133">Transmembrane helix</keyword>
<protein>
    <recommendedName>
        <fullName evidence="7">Knottins-like domain-containing protein</fullName>
    </recommendedName>
</protein>
<keyword evidence="1" id="KW-0929">Antimicrobial</keyword>
<dbReference type="Pfam" id="PF00304">
    <property type="entry name" value="Gamma-thionin"/>
    <property type="match status" value="1"/>
</dbReference>
<dbReference type="Proteomes" id="UP000827721">
    <property type="component" value="Unassembled WGS sequence"/>
</dbReference>
<evidence type="ECO:0000259" key="7">
    <source>
        <dbReference type="SMART" id="SM00505"/>
    </source>
</evidence>
<feature type="domain" description="Knottins-like" evidence="7">
    <location>
        <begin position="34"/>
        <end position="82"/>
    </location>
</feature>
<dbReference type="CDD" id="cd00107">
    <property type="entry name" value="Knot1"/>
    <property type="match status" value="1"/>
</dbReference>
<keyword evidence="2" id="KW-0295">Fungicide</keyword>
<sequence length="132" mass="15025">MANTLRSVQFFAIFVVFILIASPEMMMTRVEANLCEKASQTWTGKCGNTGHCDKKCRGWERASHGACHKRDKNWKCFCYFDCSKMNTTDHKDLLIVGWVMVAALFLFDVLVSQRNVKCLQHEAILEGALQAE</sequence>
<feature type="transmembrane region" description="Helical" evidence="5">
    <location>
        <begin position="93"/>
        <end position="111"/>
    </location>
</feature>
<evidence type="ECO:0000256" key="5">
    <source>
        <dbReference type="SAM" id="Phobius"/>
    </source>
</evidence>
<gene>
    <name evidence="8" type="ORF">JRO89_XS02G0042300</name>
</gene>
<keyword evidence="9" id="KW-1185">Reference proteome</keyword>
<keyword evidence="4" id="KW-1015">Disulfide bond</keyword>
<keyword evidence="6" id="KW-0732">Signal</keyword>
<evidence type="ECO:0000256" key="3">
    <source>
        <dbReference type="ARBA" id="ARBA00022821"/>
    </source>
</evidence>
<feature type="chain" id="PRO_5045555641" description="Knottins-like domain-containing protein" evidence="6">
    <location>
        <begin position="33"/>
        <end position="132"/>
    </location>
</feature>
<evidence type="ECO:0000313" key="9">
    <source>
        <dbReference type="Proteomes" id="UP000827721"/>
    </source>
</evidence>
<dbReference type="SUPFAM" id="SSF57095">
    <property type="entry name" value="Scorpion toxin-like"/>
    <property type="match status" value="1"/>
</dbReference>
<dbReference type="InterPro" id="IPR036574">
    <property type="entry name" value="Scorpion_toxin-like_sf"/>
</dbReference>
<dbReference type="SMART" id="SM00505">
    <property type="entry name" value="Knot1"/>
    <property type="match status" value="1"/>
</dbReference>
<evidence type="ECO:0000256" key="2">
    <source>
        <dbReference type="ARBA" id="ARBA00022577"/>
    </source>
</evidence>
<evidence type="ECO:0000256" key="4">
    <source>
        <dbReference type="ARBA" id="ARBA00023157"/>
    </source>
</evidence>
<reference evidence="8 9" key="1">
    <citation type="submission" date="2021-02" db="EMBL/GenBank/DDBJ databases">
        <title>Plant Genome Project.</title>
        <authorList>
            <person name="Zhang R.-G."/>
        </authorList>
    </citation>
    <scope>NUCLEOTIDE SEQUENCE [LARGE SCALE GENOMIC DNA]</scope>
    <source>
        <tissue evidence="8">Leaves</tissue>
    </source>
</reference>
<dbReference type="PANTHER" id="PTHR33147">
    <property type="entry name" value="DEFENSIN-LIKE PROTEIN 1"/>
    <property type="match status" value="1"/>
</dbReference>
<evidence type="ECO:0000313" key="8">
    <source>
        <dbReference type="EMBL" id="KAH7575063.1"/>
    </source>
</evidence>
<comment type="caution">
    <text evidence="8">The sequence shown here is derived from an EMBL/GenBank/DDBJ whole genome shotgun (WGS) entry which is preliminary data.</text>
</comment>
<dbReference type="InterPro" id="IPR003614">
    <property type="entry name" value="Knottins"/>
</dbReference>
<feature type="signal peptide" evidence="6">
    <location>
        <begin position="1"/>
        <end position="32"/>
    </location>
</feature>
<name>A0ABQ8IEY9_9ROSI</name>
<proteinExistence type="predicted"/>
<accession>A0ABQ8IEY9</accession>
<evidence type="ECO:0000256" key="1">
    <source>
        <dbReference type="ARBA" id="ARBA00022529"/>
    </source>
</evidence>
<keyword evidence="5" id="KW-0812">Transmembrane</keyword>
<dbReference type="EMBL" id="JAFEMO010000002">
    <property type="protein sequence ID" value="KAH7575063.1"/>
    <property type="molecule type" value="Genomic_DNA"/>
</dbReference>
<keyword evidence="3" id="KW-0611">Plant defense</keyword>